<comment type="similarity">
    <text evidence="1">Belongs to the LysR transcriptional regulatory family.</text>
</comment>
<evidence type="ECO:0000256" key="1">
    <source>
        <dbReference type="ARBA" id="ARBA00009437"/>
    </source>
</evidence>
<dbReference type="GO" id="GO:0043565">
    <property type="term" value="F:sequence-specific DNA binding"/>
    <property type="evidence" value="ECO:0007669"/>
    <property type="project" value="TreeGrafter"/>
</dbReference>
<dbReference type="Gene3D" id="3.40.190.290">
    <property type="match status" value="1"/>
</dbReference>
<evidence type="ECO:0000256" key="3">
    <source>
        <dbReference type="ARBA" id="ARBA00023125"/>
    </source>
</evidence>
<dbReference type="CDD" id="cd08474">
    <property type="entry name" value="PBP2_CrgA_like_5"/>
    <property type="match status" value="1"/>
</dbReference>
<evidence type="ECO:0000313" key="7">
    <source>
        <dbReference type="Proteomes" id="UP000548726"/>
    </source>
</evidence>
<evidence type="ECO:0000256" key="4">
    <source>
        <dbReference type="ARBA" id="ARBA00023163"/>
    </source>
</evidence>
<evidence type="ECO:0000259" key="5">
    <source>
        <dbReference type="PROSITE" id="PS50931"/>
    </source>
</evidence>
<gene>
    <name evidence="6" type="ORF">DmAi_16120</name>
</gene>
<dbReference type="GO" id="GO:0003700">
    <property type="term" value="F:DNA-binding transcription factor activity"/>
    <property type="evidence" value="ECO:0007669"/>
    <property type="project" value="InterPro"/>
</dbReference>
<dbReference type="PANTHER" id="PTHR30537">
    <property type="entry name" value="HTH-TYPE TRANSCRIPTIONAL REGULATOR"/>
    <property type="match status" value="1"/>
</dbReference>
<reference evidence="6 7" key="1">
    <citation type="journal article" date="2020" name="Cell Rep.">
        <title>Local necrotic cells trigger systemic immune activation via gut microbiome dysbiosis in Drosophila.</title>
        <authorList>
            <person name="Kosakamoto H."/>
            <person name="Yamauchi T."/>
            <person name="Akuzawa-Tokita Y."/>
            <person name="Nishimura K."/>
            <person name="Soga T."/>
            <person name="Murakami T."/>
            <person name="Mori H."/>
            <person name="Yamamoto K."/>
            <person name="Miyazaki R."/>
            <person name="Koto A."/>
            <person name="Miura M."/>
            <person name="Obata F."/>
        </authorList>
    </citation>
    <scope>NUCLEOTIDE SEQUENCE [LARGE SCALE GENOMIC DNA]</scope>
    <source>
        <strain evidence="6 7">Ai</strain>
    </source>
</reference>
<name>A0A6V8I7L7_9PROT</name>
<feature type="domain" description="HTH lysR-type" evidence="5">
    <location>
        <begin position="23"/>
        <end position="80"/>
    </location>
</feature>
<keyword evidence="7" id="KW-1185">Reference proteome</keyword>
<keyword evidence="3" id="KW-0238">DNA-binding</keyword>
<evidence type="ECO:0000313" key="6">
    <source>
        <dbReference type="EMBL" id="GFE93553.1"/>
    </source>
</evidence>
<dbReference type="InterPro" id="IPR058163">
    <property type="entry name" value="LysR-type_TF_proteobact-type"/>
</dbReference>
<comment type="caution">
    <text evidence="6">The sequence shown here is derived from an EMBL/GenBank/DDBJ whole genome shotgun (WGS) entry which is preliminary data.</text>
</comment>
<dbReference type="Pfam" id="PF00126">
    <property type="entry name" value="HTH_1"/>
    <property type="match status" value="1"/>
</dbReference>
<dbReference type="InterPro" id="IPR036390">
    <property type="entry name" value="WH_DNA-bd_sf"/>
</dbReference>
<organism evidence="6 7">
    <name type="scientific">Acetobacter persici</name>
    <dbReference type="NCBI Taxonomy" id="1076596"/>
    <lineage>
        <taxon>Bacteria</taxon>
        <taxon>Pseudomonadati</taxon>
        <taxon>Pseudomonadota</taxon>
        <taxon>Alphaproteobacteria</taxon>
        <taxon>Acetobacterales</taxon>
        <taxon>Acetobacteraceae</taxon>
        <taxon>Acetobacter</taxon>
    </lineage>
</organism>
<keyword evidence="4" id="KW-0804">Transcription</keyword>
<dbReference type="InterPro" id="IPR036388">
    <property type="entry name" value="WH-like_DNA-bd_sf"/>
</dbReference>
<dbReference type="PANTHER" id="PTHR30537:SF1">
    <property type="entry name" value="HTH-TYPE TRANSCRIPTIONAL REGULATOR PGRR"/>
    <property type="match status" value="1"/>
</dbReference>
<dbReference type="SUPFAM" id="SSF53850">
    <property type="entry name" value="Periplasmic binding protein-like II"/>
    <property type="match status" value="1"/>
</dbReference>
<protein>
    <submittedName>
        <fullName evidence="6">LysR family transcriptional regulator</fullName>
    </submittedName>
</protein>
<dbReference type="InterPro" id="IPR005119">
    <property type="entry name" value="LysR_subst-bd"/>
</dbReference>
<dbReference type="EMBL" id="BLJP01000005">
    <property type="protein sequence ID" value="GFE93553.1"/>
    <property type="molecule type" value="Genomic_DNA"/>
</dbReference>
<dbReference type="PROSITE" id="PS50931">
    <property type="entry name" value="HTH_LYSR"/>
    <property type="match status" value="1"/>
</dbReference>
<sequence>MQAGDALCCPTFRMIRFSRMSRENFNELLSFLAVAQERSFTRAAARRGVTPSALSHTMRLLEERLGVTLLTRTTRRVVPTSAGEYLLSTIQPLFDEIENRLSSLDEFRSVPRGTLRITVTEEALSCFLRPRLADFLKKYPDIRVEVSANLKLVDIVEESFDAGVRLGEMVSHGMMSVPISPAIDFVVVGAPAYFSEHPAPKKPDALTAHNCIGVRLPTYGKIYKWLFRQNGKNIKFQPDGQFTCNSVFSTRDACLDGIGLAYIPRVVAEPHITTGALVPVLEKFCPTHVGFHLFYPRHNQHSMPLSLFIEEMKLQ</sequence>
<dbReference type="InterPro" id="IPR000847">
    <property type="entry name" value="LysR_HTH_N"/>
</dbReference>
<keyword evidence="2" id="KW-0805">Transcription regulation</keyword>
<dbReference type="FunFam" id="1.10.10.10:FF:000001">
    <property type="entry name" value="LysR family transcriptional regulator"/>
    <property type="match status" value="1"/>
</dbReference>
<dbReference type="Gene3D" id="1.10.10.10">
    <property type="entry name" value="Winged helix-like DNA-binding domain superfamily/Winged helix DNA-binding domain"/>
    <property type="match status" value="1"/>
</dbReference>
<dbReference type="SUPFAM" id="SSF46785">
    <property type="entry name" value="Winged helix' DNA-binding domain"/>
    <property type="match status" value="1"/>
</dbReference>
<evidence type="ECO:0000256" key="2">
    <source>
        <dbReference type="ARBA" id="ARBA00023015"/>
    </source>
</evidence>
<accession>A0A6V8I7L7</accession>
<dbReference type="Proteomes" id="UP000548726">
    <property type="component" value="Unassembled WGS sequence"/>
</dbReference>
<proteinExistence type="inferred from homology"/>
<dbReference type="Pfam" id="PF03466">
    <property type="entry name" value="LysR_substrate"/>
    <property type="match status" value="1"/>
</dbReference>
<dbReference type="GO" id="GO:0006351">
    <property type="term" value="P:DNA-templated transcription"/>
    <property type="evidence" value="ECO:0007669"/>
    <property type="project" value="TreeGrafter"/>
</dbReference>
<dbReference type="AlphaFoldDB" id="A0A6V8I7L7"/>